<dbReference type="EMBL" id="JANBPT010000049">
    <property type="protein sequence ID" value="KAJ1929070.1"/>
    <property type="molecule type" value="Genomic_DNA"/>
</dbReference>
<dbReference type="AlphaFoldDB" id="A0A9W8AKL3"/>
<proteinExistence type="predicted"/>
<organism evidence="1 2">
    <name type="scientific">Tieghemiomyces parasiticus</name>
    <dbReference type="NCBI Taxonomy" id="78921"/>
    <lineage>
        <taxon>Eukaryota</taxon>
        <taxon>Fungi</taxon>
        <taxon>Fungi incertae sedis</taxon>
        <taxon>Zoopagomycota</taxon>
        <taxon>Kickxellomycotina</taxon>
        <taxon>Dimargaritomycetes</taxon>
        <taxon>Dimargaritales</taxon>
        <taxon>Dimargaritaceae</taxon>
        <taxon>Tieghemiomyces</taxon>
    </lineage>
</organism>
<protein>
    <submittedName>
        <fullName evidence="1">Uncharacterized protein</fullName>
    </submittedName>
</protein>
<keyword evidence="2" id="KW-1185">Reference proteome</keyword>
<name>A0A9W8AKL3_9FUNG</name>
<reference evidence="1" key="1">
    <citation type="submission" date="2022-07" db="EMBL/GenBank/DDBJ databases">
        <title>Phylogenomic reconstructions and comparative analyses of Kickxellomycotina fungi.</title>
        <authorList>
            <person name="Reynolds N.K."/>
            <person name="Stajich J.E."/>
            <person name="Barry K."/>
            <person name="Grigoriev I.V."/>
            <person name="Crous P."/>
            <person name="Smith M.E."/>
        </authorList>
    </citation>
    <scope>NUCLEOTIDE SEQUENCE</scope>
    <source>
        <strain evidence="1">RSA 861</strain>
    </source>
</reference>
<accession>A0A9W8AKL3</accession>
<evidence type="ECO:0000313" key="1">
    <source>
        <dbReference type="EMBL" id="KAJ1929070.1"/>
    </source>
</evidence>
<gene>
    <name evidence="1" type="ORF">IWQ60_001515</name>
</gene>
<sequence>MAQQATCDPDENLLLCHSLPTALEHQINDRREIVALVRNPQTGKLGIRVLLSPRLSKGIRIRNEINRHGLSNMLSMRGFGLQGTGRSRLFTCIRNWTRLHNYESTEDAKWLEKDLRMFKDAARNVPVNMRSTALIQRQIPNQSNEGRLKDHA</sequence>
<comment type="caution">
    <text evidence="1">The sequence shown here is derived from an EMBL/GenBank/DDBJ whole genome shotgun (WGS) entry which is preliminary data.</text>
</comment>
<dbReference type="Proteomes" id="UP001150569">
    <property type="component" value="Unassembled WGS sequence"/>
</dbReference>
<evidence type="ECO:0000313" key="2">
    <source>
        <dbReference type="Proteomes" id="UP001150569"/>
    </source>
</evidence>